<dbReference type="AlphaFoldDB" id="A0A150F3L3"/>
<accession>A0A150F3L3</accession>
<keyword evidence="2" id="KW-1185">Reference proteome</keyword>
<organism evidence="1 2">
    <name type="scientific">Bacillus nakamurai</name>
    <dbReference type="NCBI Taxonomy" id="1793963"/>
    <lineage>
        <taxon>Bacteria</taxon>
        <taxon>Bacillati</taxon>
        <taxon>Bacillota</taxon>
        <taxon>Bacilli</taxon>
        <taxon>Bacillales</taxon>
        <taxon>Bacillaceae</taxon>
        <taxon>Bacillus</taxon>
    </lineage>
</organism>
<gene>
    <name evidence="1" type="ORF">AXI58_03740</name>
</gene>
<evidence type="ECO:0008006" key="3">
    <source>
        <dbReference type="Google" id="ProtNLM"/>
    </source>
</evidence>
<comment type="caution">
    <text evidence="1">The sequence shown here is derived from an EMBL/GenBank/DDBJ whole genome shotgun (WGS) entry which is preliminary data.</text>
</comment>
<sequence>MLETLSIEPGVPILRQLPKPFSSAAFLLHPFVRMPSGWEQKKRKRPFEHIYPSDAEMLASGVPVSWKTVMNICGLRSEKETALALMSVTKALQDEYARPESAALLDRLNDCQDLYFPIEDYTSAFLIPSLLDVFSSKGSERCTYFEPIEQHGMFSLHKVTPLEVCNLLQPEMVIADEQRNAAFMSVYDSFTTLFLMKDQDMAGIVRAMNWEAVICRETTCIDWFYQ</sequence>
<dbReference type="InterPro" id="IPR024250">
    <property type="entry name" value="DUF2711"/>
</dbReference>
<dbReference type="Pfam" id="PF10924">
    <property type="entry name" value="DUF2711"/>
    <property type="match status" value="1"/>
</dbReference>
<protein>
    <recommendedName>
        <fullName evidence="3">DUF2711 domain-containing protein</fullName>
    </recommendedName>
</protein>
<proteinExistence type="predicted"/>
<name>A0A150F3L3_9BACI</name>
<dbReference type="EMBL" id="LSBA01000037">
    <property type="protein sequence ID" value="KXZ13632.1"/>
    <property type="molecule type" value="Genomic_DNA"/>
</dbReference>
<reference evidence="2" key="1">
    <citation type="submission" date="2016-02" db="EMBL/GenBank/DDBJ databases">
        <authorList>
            <person name="Dunlap C."/>
        </authorList>
    </citation>
    <scope>NUCLEOTIDE SEQUENCE [LARGE SCALE GENOMIC DNA]</scope>
    <source>
        <strain evidence="2">NRRL B-41092</strain>
    </source>
</reference>
<dbReference type="OrthoDB" id="2924040at2"/>
<evidence type="ECO:0000313" key="1">
    <source>
        <dbReference type="EMBL" id="KXZ13632.1"/>
    </source>
</evidence>
<dbReference type="Proteomes" id="UP000075430">
    <property type="component" value="Unassembled WGS sequence"/>
</dbReference>
<evidence type="ECO:0000313" key="2">
    <source>
        <dbReference type="Proteomes" id="UP000075430"/>
    </source>
</evidence>